<keyword evidence="2" id="KW-0547">Nucleotide-binding</keyword>
<sequence length="818" mass="91533">MTTLETYLTEEYPVDSRDLADIETMLVSVAKIYKVTFSDDHAWPYQLSDGEGSAPKSLSQSTTAMIINALLRFGGFFSDSGDKNLAISSKANIFKIDSSSDILLAKKKGETDNSLMDRIFKACGALLHNIEKKNHKGVTHSATYGNDDVFTLAWLAEISQANWTEFGACRGGGATSSNDFSNRWADIAVKVKECALNKAKAWVKARTPKVLFKPAGGISVNHAFPVLRLVQIIRRLSGPIGSTQNSEELVAFFEESHKFFETTLHEQLSFSSIPDSRFDPAELMFCLEGMLISRRSSVDRTVFDRVLSVLKDTQHESAYWRPVKPFMSTMQGLVLFPVSVEIANSLMRACEIFDAEEIYDTYGSKCMGLLRRYWQWLRARAVRVAAPDGGDGEMVGWHSEHVNTPNVVHLWETSQVMDFMLAFRNSLHRHVARKTLVLSRFTHEVLKTANWSEIKNNEPVSGLGEPLKIYERIGESFVESQSSRNSINKFSMLLYGPPGTGKTTVAESVAKALGRRLITITVSDFLASGGIQVEARAKHIFTALMAQPECVILFDEIDHFLLDRDSNIYATQDTVFQFMTPGMLTKLNDLRRKERAFFIVATNYEDRIDSAIKRTGRIDEKYLVLPPDGEKRIALIHSFLSKVDNFSTNLEKIKSDIEARRSDLIRASLFLGYTDLKATIAGIRVEQVEQLVDMLDKTLRERARTTSIEAYSSRFVGKTDPRKTPMQEFFCLLALHCEAYAGGGQLCAPEDSTAHGRDTTTGLTSTEMRAVKSAIATLGADEVTEVIAEGWVRTYASELDDGYRKKVAVLLRKVAEVR</sequence>
<dbReference type="CDD" id="cd19481">
    <property type="entry name" value="RecA-like_protease"/>
    <property type="match status" value="1"/>
</dbReference>
<gene>
    <name evidence="5" type="ORF">RAS12_10220</name>
</gene>
<dbReference type="InterPro" id="IPR003959">
    <property type="entry name" value="ATPase_AAA_core"/>
</dbReference>
<comment type="similarity">
    <text evidence="1">Belongs to the AAA ATPase family.</text>
</comment>
<proteinExistence type="inferred from homology"/>
<dbReference type="Pfam" id="PF00004">
    <property type="entry name" value="AAA"/>
    <property type="match status" value="1"/>
</dbReference>
<dbReference type="Proteomes" id="UP001234798">
    <property type="component" value="Chromosome"/>
</dbReference>
<dbReference type="RefSeq" id="WP_306947919.1">
    <property type="nucleotide sequence ID" value="NZ_CP132976.1"/>
</dbReference>
<keyword evidence="3 5" id="KW-0067">ATP-binding</keyword>
<accession>A0ABY9M6W2</accession>
<dbReference type="InterPro" id="IPR050221">
    <property type="entry name" value="26S_Proteasome_ATPase"/>
</dbReference>
<evidence type="ECO:0000256" key="1">
    <source>
        <dbReference type="ARBA" id="ARBA00006914"/>
    </source>
</evidence>
<dbReference type="EMBL" id="CP132976">
    <property type="protein sequence ID" value="WMD22724.1"/>
    <property type="molecule type" value="Genomic_DNA"/>
</dbReference>
<evidence type="ECO:0000259" key="4">
    <source>
        <dbReference type="SMART" id="SM00382"/>
    </source>
</evidence>
<dbReference type="PRINTS" id="PR00830">
    <property type="entry name" value="ENDOLAPTASE"/>
</dbReference>
<dbReference type="SUPFAM" id="SSF52540">
    <property type="entry name" value="P-loop containing nucleoside triphosphate hydrolases"/>
    <property type="match status" value="1"/>
</dbReference>
<reference evidence="5 6" key="1">
    <citation type="submission" date="2023-08" db="EMBL/GenBank/DDBJ databases">
        <title>Achromobacter seleniivolatilans sp. nov., isolated from seleniferous soil.</title>
        <authorList>
            <person name="Zhang S."/>
            <person name="Li K."/>
            <person name="Peng J."/>
            <person name="Zhao Q."/>
            <person name="Wang H."/>
            <person name="Guo Y."/>
        </authorList>
    </citation>
    <scope>NUCLEOTIDE SEQUENCE [LARGE SCALE GENOMIC DNA]</scope>
    <source>
        <strain evidence="5 6">R39</strain>
    </source>
</reference>
<evidence type="ECO:0000256" key="2">
    <source>
        <dbReference type="ARBA" id="ARBA00022741"/>
    </source>
</evidence>
<dbReference type="Gene3D" id="3.40.50.300">
    <property type="entry name" value="P-loop containing nucleotide triphosphate hydrolases"/>
    <property type="match status" value="1"/>
</dbReference>
<name>A0ABY9M6W2_9BURK</name>
<keyword evidence="6" id="KW-1185">Reference proteome</keyword>
<dbReference type="InterPro" id="IPR003593">
    <property type="entry name" value="AAA+_ATPase"/>
</dbReference>
<dbReference type="PANTHER" id="PTHR23073">
    <property type="entry name" value="26S PROTEASOME REGULATORY SUBUNIT"/>
    <property type="match status" value="1"/>
</dbReference>
<feature type="domain" description="AAA+ ATPase" evidence="4">
    <location>
        <begin position="488"/>
        <end position="628"/>
    </location>
</feature>
<evidence type="ECO:0000313" key="5">
    <source>
        <dbReference type="EMBL" id="WMD22724.1"/>
    </source>
</evidence>
<dbReference type="InterPro" id="IPR027417">
    <property type="entry name" value="P-loop_NTPase"/>
</dbReference>
<organism evidence="5 6">
    <name type="scientific">Achromobacter seleniivolatilans</name>
    <dbReference type="NCBI Taxonomy" id="3047478"/>
    <lineage>
        <taxon>Bacteria</taxon>
        <taxon>Pseudomonadati</taxon>
        <taxon>Pseudomonadota</taxon>
        <taxon>Betaproteobacteria</taxon>
        <taxon>Burkholderiales</taxon>
        <taxon>Alcaligenaceae</taxon>
        <taxon>Achromobacter</taxon>
    </lineage>
</organism>
<evidence type="ECO:0000256" key="3">
    <source>
        <dbReference type="ARBA" id="ARBA00022840"/>
    </source>
</evidence>
<dbReference type="SMART" id="SM00382">
    <property type="entry name" value="AAA"/>
    <property type="match status" value="1"/>
</dbReference>
<protein>
    <submittedName>
        <fullName evidence="5">ATP-binding protein</fullName>
    </submittedName>
</protein>
<dbReference type="GO" id="GO:0005524">
    <property type="term" value="F:ATP binding"/>
    <property type="evidence" value="ECO:0007669"/>
    <property type="project" value="UniProtKB-KW"/>
</dbReference>
<evidence type="ECO:0000313" key="6">
    <source>
        <dbReference type="Proteomes" id="UP001234798"/>
    </source>
</evidence>